<proteinExistence type="predicted"/>
<dbReference type="InterPro" id="IPR000477">
    <property type="entry name" value="RT_dom"/>
</dbReference>
<dbReference type="SUPFAM" id="SSF56219">
    <property type="entry name" value="DNase I-like"/>
    <property type="match status" value="1"/>
</dbReference>
<comment type="caution">
    <text evidence="2">The sequence shown here is derived from an EMBL/GenBank/DDBJ whole genome shotgun (WGS) entry which is preliminary data.</text>
</comment>
<reference evidence="2" key="1">
    <citation type="journal article" date="2022" name="Int. J. Mol. Sci.">
        <title>Draft Genome of Tanacetum Coccineum: Genomic Comparison of Closely Related Tanacetum-Family Plants.</title>
        <authorList>
            <person name="Yamashiro T."/>
            <person name="Shiraishi A."/>
            <person name="Nakayama K."/>
            <person name="Satake H."/>
        </authorList>
    </citation>
    <scope>NUCLEOTIDE SEQUENCE</scope>
</reference>
<dbReference type="GO" id="GO:0003964">
    <property type="term" value="F:RNA-directed DNA polymerase activity"/>
    <property type="evidence" value="ECO:0007669"/>
    <property type="project" value="UniProtKB-KW"/>
</dbReference>
<protein>
    <submittedName>
        <fullName evidence="2">RNA-directed DNA polymerase, eukaryota, reverse transcriptase zinc-binding domain protein</fullName>
    </submittedName>
</protein>
<dbReference type="Proteomes" id="UP001151760">
    <property type="component" value="Unassembled WGS sequence"/>
</dbReference>
<dbReference type="CDD" id="cd01650">
    <property type="entry name" value="RT_nLTR_like"/>
    <property type="match status" value="1"/>
</dbReference>
<dbReference type="PANTHER" id="PTHR46890">
    <property type="entry name" value="NON-LTR RETROLELEMENT REVERSE TRANSCRIPTASE-LIKE PROTEIN-RELATED"/>
    <property type="match status" value="1"/>
</dbReference>
<dbReference type="SUPFAM" id="SSF56672">
    <property type="entry name" value="DNA/RNA polymerases"/>
    <property type="match status" value="1"/>
</dbReference>
<evidence type="ECO:0000313" key="3">
    <source>
        <dbReference type="Proteomes" id="UP001151760"/>
    </source>
</evidence>
<keyword evidence="3" id="KW-1185">Reference proteome</keyword>
<dbReference type="InterPro" id="IPR036691">
    <property type="entry name" value="Endo/exonu/phosph_ase_sf"/>
</dbReference>
<gene>
    <name evidence="2" type="ORF">Tco_0908911</name>
</gene>
<keyword evidence="2" id="KW-0548">Nucleotidyltransferase</keyword>
<name>A0ABQ5CRX6_9ASTR</name>
<evidence type="ECO:0000259" key="1">
    <source>
        <dbReference type="Pfam" id="PF00078"/>
    </source>
</evidence>
<dbReference type="Gene3D" id="3.60.10.10">
    <property type="entry name" value="Endonuclease/exonuclease/phosphatase"/>
    <property type="match status" value="1"/>
</dbReference>
<dbReference type="EMBL" id="BQNB010014476">
    <property type="protein sequence ID" value="GJT28636.1"/>
    <property type="molecule type" value="Genomic_DNA"/>
</dbReference>
<reference evidence="2" key="2">
    <citation type="submission" date="2022-01" db="EMBL/GenBank/DDBJ databases">
        <authorList>
            <person name="Yamashiro T."/>
            <person name="Shiraishi A."/>
            <person name="Satake H."/>
            <person name="Nakayama K."/>
        </authorList>
    </citation>
    <scope>NUCLEOTIDE SEQUENCE</scope>
</reference>
<keyword evidence="2" id="KW-0808">Transferase</keyword>
<dbReference type="Pfam" id="PF00078">
    <property type="entry name" value="RVT_1"/>
    <property type="match status" value="1"/>
</dbReference>
<sequence length="553" mass="63103">MMMIQTMRSKRFRLKTIRTSLNLRRQTLPMMMFLMFSVAAWNVRGLNHAPKQSEVRQIVNENQLSVCAILESHVDLSSLSKVCSKVFWCWDWMSNGGLLGYAHVVAELLWDGMWTLFMSWSLLNLLRPFMSKLCTRHPIKPFSAHLYMQILMGDFNVALNMEDTYSGSSSMNSAMCEFKDCVSEIEVMDITSSGIHYTWTQKPKGGGGVLRKLDRIMSNEDFIDTFPRAYGLFQPYRISDHSLVVLKIPTLTASKPKPFKIYNFLASKSNFLKLVDSNCTRHVDGHNMVEKLRMELDTAQKALDFNPAHPVLREEEGAYVQAFNVAKLDEERFLKQKAKGEWLDVGDSNSAYFHKSIKCRNQRSRIELILNSDNVEISEGLFSKTALMDIASNMVRPVTNEEIKAAMFDIGDEKASGPDGYTSVFFKKGWSIIGPDICNVVHDFFSNGQILKEINHTFLELIPKVATPLKVNDYRPISCCNVIYKCISKILTKRVIEGIKEVVSDNQSAFIPGRRISDNILITQELMHSYHKKKGPPRCAFKIDIQKAYDTVD</sequence>
<dbReference type="InterPro" id="IPR052343">
    <property type="entry name" value="Retrotransposon-Effector_Assoc"/>
</dbReference>
<evidence type="ECO:0000313" key="2">
    <source>
        <dbReference type="EMBL" id="GJT28636.1"/>
    </source>
</evidence>
<dbReference type="InterPro" id="IPR043502">
    <property type="entry name" value="DNA/RNA_pol_sf"/>
</dbReference>
<dbReference type="PANTHER" id="PTHR46890:SF48">
    <property type="entry name" value="RNA-DIRECTED DNA POLYMERASE"/>
    <property type="match status" value="1"/>
</dbReference>
<organism evidence="2 3">
    <name type="scientific">Tanacetum coccineum</name>
    <dbReference type="NCBI Taxonomy" id="301880"/>
    <lineage>
        <taxon>Eukaryota</taxon>
        <taxon>Viridiplantae</taxon>
        <taxon>Streptophyta</taxon>
        <taxon>Embryophyta</taxon>
        <taxon>Tracheophyta</taxon>
        <taxon>Spermatophyta</taxon>
        <taxon>Magnoliopsida</taxon>
        <taxon>eudicotyledons</taxon>
        <taxon>Gunneridae</taxon>
        <taxon>Pentapetalae</taxon>
        <taxon>asterids</taxon>
        <taxon>campanulids</taxon>
        <taxon>Asterales</taxon>
        <taxon>Asteraceae</taxon>
        <taxon>Asteroideae</taxon>
        <taxon>Anthemideae</taxon>
        <taxon>Anthemidinae</taxon>
        <taxon>Tanacetum</taxon>
    </lineage>
</organism>
<feature type="domain" description="Reverse transcriptase" evidence="1">
    <location>
        <begin position="466"/>
        <end position="553"/>
    </location>
</feature>
<keyword evidence="2" id="KW-0695">RNA-directed DNA polymerase</keyword>
<accession>A0ABQ5CRX6</accession>